<evidence type="ECO:0000313" key="2">
    <source>
        <dbReference type="Proteomes" id="UP000286415"/>
    </source>
</evidence>
<comment type="caution">
    <text evidence="1">The sequence shown here is derived from an EMBL/GenBank/DDBJ whole genome shotgun (WGS) entry which is preliminary data.</text>
</comment>
<dbReference type="AlphaFoldDB" id="A0A3R7FD67"/>
<keyword evidence="2" id="KW-1185">Reference proteome</keyword>
<sequence length="184" mass="20437">MALLPRSSKDDSHALYIDSNLIGIFMGSGRDIIRTTVCSGHILGLPLDSPSKIRPSYTKARGIVEKKELRYEFNSKMTTIAFPLVASSLNPALMMSPRLVMKRLQSNCQARRTDQQSISAPELPIFHNIADAIICSFTSEIRAPTTTYCISSILFCLLSYLPSETSVISVKNMMQANVLFMKQV</sequence>
<proteinExistence type="predicted"/>
<name>A0A3R7FD67_CLOSI</name>
<dbReference type="Proteomes" id="UP000286415">
    <property type="component" value="Unassembled WGS sequence"/>
</dbReference>
<accession>A0A3R7FD67</accession>
<gene>
    <name evidence="1" type="ORF">CSKR_102685</name>
</gene>
<dbReference type="EMBL" id="NIRI02000042">
    <property type="protein sequence ID" value="KAG5451146.1"/>
    <property type="molecule type" value="Genomic_DNA"/>
</dbReference>
<evidence type="ECO:0000313" key="1">
    <source>
        <dbReference type="EMBL" id="KAG5451146.1"/>
    </source>
</evidence>
<organism evidence="1 2">
    <name type="scientific">Clonorchis sinensis</name>
    <name type="common">Chinese liver fluke</name>
    <dbReference type="NCBI Taxonomy" id="79923"/>
    <lineage>
        <taxon>Eukaryota</taxon>
        <taxon>Metazoa</taxon>
        <taxon>Spiralia</taxon>
        <taxon>Lophotrochozoa</taxon>
        <taxon>Platyhelminthes</taxon>
        <taxon>Trematoda</taxon>
        <taxon>Digenea</taxon>
        <taxon>Opisthorchiida</taxon>
        <taxon>Opisthorchiata</taxon>
        <taxon>Opisthorchiidae</taxon>
        <taxon>Clonorchis</taxon>
    </lineage>
</organism>
<reference evidence="1 2" key="2">
    <citation type="journal article" date="2021" name="Genomics">
        <title>High-quality reference genome for Clonorchis sinensis.</title>
        <authorList>
            <person name="Young N.D."/>
            <person name="Stroehlein A.J."/>
            <person name="Kinkar L."/>
            <person name="Wang T."/>
            <person name="Sohn W.M."/>
            <person name="Chang B.C.H."/>
            <person name="Kaur P."/>
            <person name="Weisz D."/>
            <person name="Dudchenko O."/>
            <person name="Aiden E.L."/>
            <person name="Korhonen P.K."/>
            <person name="Gasser R.B."/>
        </authorList>
    </citation>
    <scope>NUCLEOTIDE SEQUENCE [LARGE SCALE GENOMIC DNA]</scope>
    <source>
        <strain evidence="1">Cs-k2</strain>
    </source>
</reference>
<reference evidence="1 2" key="1">
    <citation type="journal article" date="2018" name="Biotechnol. Adv.">
        <title>Improved genomic resources and new bioinformatic workflow for the carcinogenic parasite Clonorchis sinensis: Biotechnological implications.</title>
        <authorList>
            <person name="Wang D."/>
            <person name="Korhonen P.K."/>
            <person name="Gasser R.B."/>
            <person name="Young N.D."/>
        </authorList>
    </citation>
    <scope>NUCLEOTIDE SEQUENCE [LARGE SCALE GENOMIC DNA]</scope>
    <source>
        <strain evidence="1">Cs-k2</strain>
    </source>
</reference>
<dbReference type="InParanoid" id="A0A3R7FD67"/>
<protein>
    <submittedName>
        <fullName evidence="1">Uncharacterized protein</fullName>
    </submittedName>
</protein>